<comment type="caution">
    <text evidence="2">The sequence shown here is derived from an EMBL/GenBank/DDBJ whole genome shotgun (WGS) entry which is preliminary data.</text>
</comment>
<accession>A0AAV7MAY9</accession>
<proteinExistence type="predicted"/>
<name>A0AAV7MAY9_PLEWA</name>
<protein>
    <submittedName>
        <fullName evidence="2">Uncharacterized protein</fullName>
    </submittedName>
</protein>
<keyword evidence="3" id="KW-1185">Reference proteome</keyword>
<sequence length="67" mass="7278">MEPGAPGDPLRACRAPPPVPLRSQPGVAHRSPPPRFSTQVLARYGGTHMHHPCLHSSSRSPVPRPTW</sequence>
<evidence type="ECO:0000313" key="3">
    <source>
        <dbReference type="Proteomes" id="UP001066276"/>
    </source>
</evidence>
<dbReference type="Proteomes" id="UP001066276">
    <property type="component" value="Chromosome 10"/>
</dbReference>
<organism evidence="2 3">
    <name type="scientific">Pleurodeles waltl</name>
    <name type="common">Iberian ribbed newt</name>
    <dbReference type="NCBI Taxonomy" id="8319"/>
    <lineage>
        <taxon>Eukaryota</taxon>
        <taxon>Metazoa</taxon>
        <taxon>Chordata</taxon>
        <taxon>Craniata</taxon>
        <taxon>Vertebrata</taxon>
        <taxon>Euteleostomi</taxon>
        <taxon>Amphibia</taxon>
        <taxon>Batrachia</taxon>
        <taxon>Caudata</taxon>
        <taxon>Salamandroidea</taxon>
        <taxon>Salamandridae</taxon>
        <taxon>Pleurodelinae</taxon>
        <taxon>Pleurodeles</taxon>
    </lineage>
</organism>
<reference evidence="2" key="1">
    <citation type="journal article" date="2022" name="bioRxiv">
        <title>Sequencing and chromosome-scale assembly of the giantPleurodeles waltlgenome.</title>
        <authorList>
            <person name="Brown T."/>
            <person name="Elewa A."/>
            <person name="Iarovenko S."/>
            <person name="Subramanian E."/>
            <person name="Araus A.J."/>
            <person name="Petzold A."/>
            <person name="Susuki M."/>
            <person name="Suzuki K.-i.T."/>
            <person name="Hayashi T."/>
            <person name="Toyoda A."/>
            <person name="Oliveira C."/>
            <person name="Osipova E."/>
            <person name="Leigh N.D."/>
            <person name="Simon A."/>
            <person name="Yun M.H."/>
        </authorList>
    </citation>
    <scope>NUCLEOTIDE SEQUENCE</scope>
    <source>
        <strain evidence="2">20211129_DDA</strain>
        <tissue evidence="2">Liver</tissue>
    </source>
</reference>
<feature type="region of interest" description="Disordered" evidence="1">
    <location>
        <begin position="1"/>
        <end position="67"/>
    </location>
</feature>
<dbReference type="AlphaFoldDB" id="A0AAV7MAY9"/>
<dbReference type="EMBL" id="JANPWB010000014">
    <property type="protein sequence ID" value="KAJ1098293.1"/>
    <property type="molecule type" value="Genomic_DNA"/>
</dbReference>
<evidence type="ECO:0000256" key="1">
    <source>
        <dbReference type="SAM" id="MobiDB-lite"/>
    </source>
</evidence>
<gene>
    <name evidence="2" type="ORF">NDU88_003409</name>
</gene>
<evidence type="ECO:0000313" key="2">
    <source>
        <dbReference type="EMBL" id="KAJ1098293.1"/>
    </source>
</evidence>